<dbReference type="GO" id="GO:0016020">
    <property type="term" value="C:membrane"/>
    <property type="evidence" value="ECO:0007669"/>
    <property type="project" value="TreeGrafter"/>
</dbReference>
<accession>A0A090AFN4</accession>
<dbReference type="Pfam" id="PF23562">
    <property type="entry name" value="AMP-binding_C_3"/>
    <property type="match status" value="1"/>
</dbReference>
<dbReference type="GO" id="GO:0005524">
    <property type="term" value="F:ATP binding"/>
    <property type="evidence" value="ECO:0007669"/>
    <property type="project" value="UniProtKB-KW"/>
</dbReference>
<dbReference type="STRING" id="40754.THII_2646"/>
<organism evidence="4 5">
    <name type="scientific">Thioploca ingrica</name>
    <dbReference type="NCBI Taxonomy" id="40754"/>
    <lineage>
        <taxon>Bacteria</taxon>
        <taxon>Pseudomonadati</taxon>
        <taxon>Pseudomonadota</taxon>
        <taxon>Gammaproteobacteria</taxon>
        <taxon>Thiotrichales</taxon>
        <taxon>Thiotrichaceae</taxon>
        <taxon>Thioploca</taxon>
    </lineage>
</organism>
<dbReference type="SUPFAM" id="SSF56801">
    <property type="entry name" value="Acetyl-CoA synthetase-like"/>
    <property type="match status" value="1"/>
</dbReference>
<evidence type="ECO:0000256" key="2">
    <source>
        <dbReference type="ARBA" id="ARBA00022840"/>
    </source>
</evidence>
<dbReference type="Gene3D" id="3.40.50.12780">
    <property type="entry name" value="N-terminal domain of ligase-like"/>
    <property type="match status" value="1"/>
</dbReference>
<protein>
    <submittedName>
        <fullName evidence="4">AMP-dependent synthetase and ligase</fullName>
    </submittedName>
</protein>
<proteinExistence type="predicted"/>
<keyword evidence="2" id="KW-0067">ATP-binding</keyword>
<dbReference type="AlphaFoldDB" id="A0A090AFN4"/>
<dbReference type="OrthoDB" id="9803968at2"/>
<dbReference type="PANTHER" id="PTHR43272">
    <property type="entry name" value="LONG-CHAIN-FATTY-ACID--COA LIGASE"/>
    <property type="match status" value="1"/>
</dbReference>
<evidence type="ECO:0000259" key="3">
    <source>
        <dbReference type="Pfam" id="PF00501"/>
    </source>
</evidence>
<sequence>MSANLITEQSVTTLPSLFRERVRCTPQHIAYRYFDKDNQIWQSITWTEMSDQVACWQLAFAQENLKPGDRVAIMLRNSPQWVMFDQSALGLGLVTVPLYTDDRPDNVAYIIAEAEVKWLLIEGANQWKRLHSVCKELTSLTRIVTVQNFEVKDLIDDRLITLTQWLSTDTAGSLQAQECPPNELASIVYTSGTTGRPKGVMLSHRNLLSNAQALSQCTAFSSEDLFLSFLPLSHTLERTGGYYLPMVIGATVAYARSIPQLALDLAQIKPTILISVPRIYEQVYVKIQSQLEKKPFFAKKLFHLTVTVGWRRFEYRQKRVGWHPLLLLWPILRRLVADSVLEKLGGRMRLAISGGAALSPIIAKVFISLGLNLLQGYGLTETSPVISVNLPDDNIPESIGTTIPGVTVKLGENDELLTTSSCVMLGYWKNPEATQAVIDEAGWFHTGDKARQDEQGHLYITGRLKDIIVMGNGEKIPPADMEMSIGTDPLFAQVMIVGEGKAFLSALIVLNLEVWNELAIILKVDPQQRDSLQLKPVHQAILSRISQYIKDFPGYAQIRRVALFLEPWTIDNGLLTPTLKMKRARILEHHAAEIEQMYKGF</sequence>
<dbReference type="InterPro" id="IPR042099">
    <property type="entry name" value="ANL_N_sf"/>
</dbReference>
<dbReference type="InterPro" id="IPR000873">
    <property type="entry name" value="AMP-dep_synth/lig_dom"/>
</dbReference>
<evidence type="ECO:0000313" key="5">
    <source>
        <dbReference type="Proteomes" id="UP000031623"/>
    </source>
</evidence>
<dbReference type="PROSITE" id="PS00455">
    <property type="entry name" value="AMP_BINDING"/>
    <property type="match status" value="1"/>
</dbReference>
<dbReference type="CDD" id="cd05907">
    <property type="entry name" value="VL_LC_FACS_like"/>
    <property type="match status" value="1"/>
</dbReference>
<reference evidence="4 5" key="1">
    <citation type="journal article" date="2014" name="ISME J.">
        <title>Ecophysiology of Thioploca ingrica as revealed by the complete genome sequence supplemented with proteomic evidence.</title>
        <authorList>
            <person name="Kojima H."/>
            <person name="Ogura Y."/>
            <person name="Yamamoto N."/>
            <person name="Togashi T."/>
            <person name="Mori H."/>
            <person name="Watanabe T."/>
            <person name="Nemoto F."/>
            <person name="Kurokawa K."/>
            <person name="Hayashi T."/>
            <person name="Fukui M."/>
        </authorList>
    </citation>
    <scope>NUCLEOTIDE SEQUENCE [LARGE SCALE GENOMIC DNA]</scope>
</reference>
<feature type="domain" description="AMP-dependent synthetase/ligase" evidence="3">
    <location>
        <begin position="18"/>
        <end position="428"/>
    </location>
</feature>
<dbReference type="EMBL" id="AP014633">
    <property type="protein sequence ID" value="BAP56943.1"/>
    <property type="molecule type" value="Genomic_DNA"/>
</dbReference>
<dbReference type="PANTHER" id="PTHR43272:SF33">
    <property type="entry name" value="AMP-BINDING DOMAIN-CONTAINING PROTEIN-RELATED"/>
    <property type="match status" value="1"/>
</dbReference>
<dbReference type="InterPro" id="IPR020845">
    <property type="entry name" value="AMP-binding_CS"/>
</dbReference>
<keyword evidence="1" id="KW-0547">Nucleotide-binding</keyword>
<gene>
    <name evidence="4" type="ORF">THII_2646</name>
</gene>
<dbReference type="HOGENOM" id="CLU_000022_45_5_6"/>
<dbReference type="KEGG" id="tig:THII_2646"/>
<keyword evidence="4" id="KW-0436">Ligase</keyword>
<dbReference type="GO" id="GO:0004467">
    <property type="term" value="F:long-chain fatty acid-CoA ligase activity"/>
    <property type="evidence" value="ECO:0007669"/>
    <property type="project" value="TreeGrafter"/>
</dbReference>
<keyword evidence="5" id="KW-1185">Reference proteome</keyword>
<evidence type="ECO:0000313" key="4">
    <source>
        <dbReference type="EMBL" id="BAP56943.1"/>
    </source>
</evidence>
<dbReference type="Pfam" id="PF00501">
    <property type="entry name" value="AMP-binding"/>
    <property type="match status" value="1"/>
</dbReference>
<name>A0A090AFN4_9GAMM</name>
<evidence type="ECO:0000256" key="1">
    <source>
        <dbReference type="ARBA" id="ARBA00022741"/>
    </source>
</evidence>
<dbReference type="Proteomes" id="UP000031623">
    <property type="component" value="Chromosome"/>
</dbReference>